<protein>
    <submittedName>
        <fullName evidence="3">TRPM8 channel-associated factor homolog</fullName>
    </submittedName>
</protein>
<feature type="domain" description="Peptidase M60" evidence="1">
    <location>
        <begin position="311"/>
        <end position="484"/>
    </location>
</feature>
<gene>
    <name evidence="3" type="primary">LOC106465937</name>
</gene>
<dbReference type="PROSITE" id="PS51723">
    <property type="entry name" value="PEPTIDASE_M60"/>
    <property type="match status" value="1"/>
</dbReference>
<reference evidence="3" key="1">
    <citation type="submission" date="2025-08" db="UniProtKB">
        <authorList>
            <consortium name="RefSeq"/>
        </authorList>
    </citation>
    <scope>IDENTIFICATION</scope>
    <source>
        <tissue evidence="3">Muscle</tissue>
    </source>
</reference>
<dbReference type="PANTHER" id="PTHR15730">
    <property type="entry name" value="EXPERIMENTAL AUTOIMMUNE PROSTATITIS ANTIGEN 2-RELATED"/>
    <property type="match status" value="1"/>
</dbReference>
<accession>A0ABM1BGP1</accession>
<dbReference type="Gene3D" id="2.60.120.1250">
    <property type="entry name" value="Peptidase M60, enhancin-like domain 1"/>
    <property type="match status" value="1"/>
</dbReference>
<dbReference type="PANTHER" id="PTHR15730:SF5">
    <property type="entry name" value="SI:CH211-210B2.2-RELATED"/>
    <property type="match status" value="1"/>
</dbReference>
<keyword evidence="2" id="KW-1185">Reference proteome</keyword>
<evidence type="ECO:0000313" key="3">
    <source>
        <dbReference type="RefSeq" id="XP_013781632.1"/>
    </source>
</evidence>
<dbReference type="InterPro" id="IPR051244">
    <property type="entry name" value="TCAF"/>
</dbReference>
<dbReference type="Proteomes" id="UP000694941">
    <property type="component" value="Unplaced"/>
</dbReference>
<dbReference type="GeneID" id="106465937"/>
<organism evidence="2 3">
    <name type="scientific">Limulus polyphemus</name>
    <name type="common">Atlantic horseshoe crab</name>
    <dbReference type="NCBI Taxonomy" id="6850"/>
    <lineage>
        <taxon>Eukaryota</taxon>
        <taxon>Metazoa</taxon>
        <taxon>Ecdysozoa</taxon>
        <taxon>Arthropoda</taxon>
        <taxon>Chelicerata</taxon>
        <taxon>Merostomata</taxon>
        <taxon>Xiphosura</taxon>
        <taxon>Limulidae</taxon>
        <taxon>Limulus</taxon>
    </lineage>
</organism>
<evidence type="ECO:0000259" key="1">
    <source>
        <dbReference type="PROSITE" id="PS51723"/>
    </source>
</evidence>
<dbReference type="InterPro" id="IPR035423">
    <property type="entry name" value="M60-like_N"/>
</dbReference>
<proteinExistence type="predicted"/>
<sequence length="484" mass="54244">MAKWREELLQGITSVEGKGNSGKMVVWGEKAEPILAGNYADQVFMVAAEHGNGRMVVFSQNPYGEAFLQNPDWFSQLRQNIIKWLSKGADLQNVNIVRVRGGTKFDELKVGETIAVLKGSSKPENKEFFQNLEDFVTSGGAVVIAETPWGYLQLIGGSIETMPHFKLLRNVGVCFTTKYFSNTGEVKVEDNPAYYAHLGRRMKKAQESQENLQQLANSIVKMISIMPKSLLVSEDSFKTFFETCEEYIKQTIIPTSQKPVKEQSAKDLLILYDILLRLNGRKAPGIEHFPGDFESPPVLTKATISLNSTLRDFHPTGYYLPAGQEMKMTVKGTDVQGWKIRIGCHSDNLKHVTKGWKRWPSIMVGRPVSPGETTISSPYGGLIYFESPPAKKSLEVELESVVEAPYFDIKDPEAPSHWKNRKHSPGLWTDLVGEFLIITLPSSSIRNFDHPTEPLTFWDQVIRSLSLSSWNGHHSSPSSMASSR</sequence>
<dbReference type="Pfam" id="PF17291">
    <property type="entry name" value="M60-like_N"/>
    <property type="match status" value="1"/>
</dbReference>
<dbReference type="RefSeq" id="XP_013781632.1">
    <property type="nucleotide sequence ID" value="XM_013926178.1"/>
</dbReference>
<dbReference type="SMART" id="SM01276">
    <property type="entry name" value="M60-like"/>
    <property type="match status" value="1"/>
</dbReference>
<dbReference type="InterPro" id="IPR031161">
    <property type="entry name" value="Peptidase_M60_dom"/>
</dbReference>
<name>A0ABM1BGP1_LIMPO</name>
<evidence type="ECO:0000313" key="2">
    <source>
        <dbReference type="Proteomes" id="UP000694941"/>
    </source>
</evidence>